<protein>
    <submittedName>
        <fullName evidence="2">Uncharacterized protein</fullName>
    </submittedName>
</protein>
<evidence type="ECO:0000313" key="3">
    <source>
        <dbReference type="Proteomes" id="UP001059596"/>
    </source>
</evidence>
<accession>A0A9P9YXF0</accession>
<comment type="caution">
    <text evidence="2">The sequence shown here is derived from an EMBL/GenBank/DDBJ whole genome shotgun (WGS) entry which is preliminary data.</text>
</comment>
<keyword evidence="1" id="KW-0472">Membrane</keyword>
<gene>
    <name evidence="2" type="ORF">M5D96_000727</name>
</gene>
<evidence type="ECO:0000313" key="2">
    <source>
        <dbReference type="EMBL" id="KAI8044558.1"/>
    </source>
</evidence>
<dbReference type="EMBL" id="JAMKOV010000001">
    <property type="protein sequence ID" value="KAI8044558.1"/>
    <property type="molecule type" value="Genomic_DNA"/>
</dbReference>
<keyword evidence="3" id="KW-1185">Reference proteome</keyword>
<keyword evidence="1" id="KW-1133">Transmembrane helix</keyword>
<reference evidence="2" key="1">
    <citation type="journal article" date="2023" name="Genome Biol. Evol.">
        <title>Long-read-based Genome Assembly of Drosophila gunungcola Reveals Fewer Chemosensory Genes in Flower-breeding Species.</title>
        <authorList>
            <person name="Negi A."/>
            <person name="Liao B.Y."/>
            <person name="Yeh S.D."/>
        </authorList>
    </citation>
    <scope>NUCLEOTIDE SEQUENCE</scope>
    <source>
        <strain evidence="2">Sukarami</strain>
    </source>
</reference>
<feature type="transmembrane region" description="Helical" evidence="1">
    <location>
        <begin position="35"/>
        <end position="54"/>
    </location>
</feature>
<keyword evidence="1" id="KW-0812">Transmembrane</keyword>
<evidence type="ECO:0000256" key="1">
    <source>
        <dbReference type="SAM" id="Phobius"/>
    </source>
</evidence>
<organism evidence="2 3">
    <name type="scientific">Drosophila gunungcola</name>
    <name type="common">fruit fly</name>
    <dbReference type="NCBI Taxonomy" id="103775"/>
    <lineage>
        <taxon>Eukaryota</taxon>
        <taxon>Metazoa</taxon>
        <taxon>Ecdysozoa</taxon>
        <taxon>Arthropoda</taxon>
        <taxon>Hexapoda</taxon>
        <taxon>Insecta</taxon>
        <taxon>Pterygota</taxon>
        <taxon>Neoptera</taxon>
        <taxon>Endopterygota</taxon>
        <taxon>Diptera</taxon>
        <taxon>Brachycera</taxon>
        <taxon>Muscomorpha</taxon>
        <taxon>Ephydroidea</taxon>
        <taxon>Drosophilidae</taxon>
        <taxon>Drosophila</taxon>
        <taxon>Sophophora</taxon>
    </lineage>
</organism>
<dbReference type="Proteomes" id="UP001059596">
    <property type="component" value="Chromosome 3R"/>
</dbReference>
<dbReference type="AlphaFoldDB" id="A0A9P9YXF0"/>
<proteinExistence type="predicted"/>
<name>A0A9P9YXF0_9MUSC</name>
<sequence length="55" mass="6069">MHQTRFGGLTCSDGLSIQHSNVERQLKVSAIAVNYIYLMISSGSITICHLYIAAR</sequence>